<dbReference type="AlphaFoldDB" id="A0A976FH35"/>
<keyword evidence="2" id="KW-1185">Reference proteome</keyword>
<dbReference type="Proteomes" id="UP000294530">
    <property type="component" value="Unassembled WGS sequence"/>
</dbReference>
<dbReference type="RefSeq" id="XP_067816119.1">
    <property type="nucleotide sequence ID" value="XM_067966340.1"/>
</dbReference>
<comment type="caution">
    <text evidence="1">The sequence shown here is derived from an EMBL/GenBank/DDBJ whole genome shotgun (WGS) entry which is preliminary data.</text>
</comment>
<protein>
    <submittedName>
        <fullName evidence="1">Uncharacterized protein</fullName>
    </submittedName>
</protein>
<dbReference type="OrthoDB" id="113361at2759"/>
<reference evidence="1 2" key="1">
    <citation type="journal article" date="2021" name="Genome Biol.">
        <title>AFLAP: assembly-free linkage analysis pipeline using k-mers from genome sequencing data.</title>
        <authorList>
            <person name="Fletcher K."/>
            <person name="Zhang L."/>
            <person name="Gil J."/>
            <person name="Han R."/>
            <person name="Cavanaugh K."/>
            <person name="Michelmore R."/>
        </authorList>
    </citation>
    <scope>NUCLEOTIDE SEQUENCE [LARGE SCALE GENOMIC DNA]</scope>
    <source>
        <strain evidence="1 2">SF5</strain>
    </source>
</reference>
<gene>
    <name evidence="1" type="ORF">CCR75_008286</name>
</gene>
<name>A0A976FH35_BRELC</name>
<evidence type="ECO:0000313" key="1">
    <source>
        <dbReference type="EMBL" id="TDH66620.1"/>
    </source>
</evidence>
<accession>A0A976FH35</accession>
<dbReference type="GeneID" id="94352011"/>
<proteinExistence type="predicted"/>
<dbReference type="KEGG" id="blac:94352011"/>
<organism evidence="1 2">
    <name type="scientific">Bremia lactucae</name>
    <name type="common">Lettuce downy mildew</name>
    <dbReference type="NCBI Taxonomy" id="4779"/>
    <lineage>
        <taxon>Eukaryota</taxon>
        <taxon>Sar</taxon>
        <taxon>Stramenopiles</taxon>
        <taxon>Oomycota</taxon>
        <taxon>Peronosporomycetes</taxon>
        <taxon>Peronosporales</taxon>
        <taxon>Peronosporaceae</taxon>
        <taxon>Bremia</taxon>
    </lineage>
</organism>
<evidence type="ECO:0000313" key="2">
    <source>
        <dbReference type="Proteomes" id="UP000294530"/>
    </source>
</evidence>
<dbReference type="EMBL" id="SHOA02000017">
    <property type="protein sequence ID" value="TDH66620.1"/>
    <property type="molecule type" value="Genomic_DNA"/>
</dbReference>
<sequence>MAGFAVEFALTKQWQLHVLQTQAKAPTLYAKLANFCRRIPATHTPWHLISLRTENIHFLAIIGIA</sequence>